<dbReference type="EMBL" id="CAXLJL010000456">
    <property type="protein sequence ID" value="CAL5137926.1"/>
    <property type="molecule type" value="Genomic_DNA"/>
</dbReference>
<gene>
    <name evidence="11" type="ORF">CDAUBV1_LOCUS12404</name>
</gene>
<dbReference type="Gene3D" id="3.30.740.10">
    <property type="entry name" value="Protein Inhibitor Of Neuronal Nitric Oxide Synthase"/>
    <property type="match status" value="1"/>
</dbReference>
<keyword evidence="4 10" id="KW-0963">Cytoplasm</keyword>
<evidence type="ECO:0000256" key="8">
    <source>
        <dbReference type="ARBA" id="ARBA00023212"/>
    </source>
</evidence>
<keyword evidence="3" id="KW-0813">Transport</keyword>
<dbReference type="GO" id="GO:0015031">
    <property type="term" value="P:protein transport"/>
    <property type="evidence" value="ECO:0007669"/>
    <property type="project" value="UniProtKB-KW"/>
</dbReference>
<keyword evidence="10" id="KW-0505">Motor protein</keyword>
<dbReference type="Proteomes" id="UP001497525">
    <property type="component" value="Unassembled WGS sequence"/>
</dbReference>
<dbReference type="Pfam" id="PF01221">
    <property type="entry name" value="Dynein_light"/>
    <property type="match status" value="1"/>
</dbReference>
<evidence type="ECO:0000256" key="7">
    <source>
        <dbReference type="ARBA" id="ARBA00022927"/>
    </source>
</evidence>
<dbReference type="InterPro" id="IPR001372">
    <property type="entry name" value="Dynein_light_chain_typ-1/2"/>
</dbReference>
<dbReference type="GO" id="GO:0045505">
    <property type="term" value="F:dynein intermediate chain binding"/>
    <property type="evidence" value="ECO:0007669"/>
    <property type="project" value="TreeGrafter"/>
</dbReference>
<evidence type="ECO:0000256" key="5">
    <source>
        <dbReference type="ARBA" id="ARBA00022701"/>
    </source>
</evidence>
<name>A0AAV2TN44_CALDB</name>
<protein>
    <recommendedName>
        <fullName evidence="10">Dynein light chain</fullName>
    </recommendedName>
</protein>
<sequence>MTDTENTLSVSVKSSEMPEEKKQLAVNVATEALKQYSVEKDVAAYVKKAFDKRYGPTWQCVVGYQFGGYVSHDQDDFIYIDLGNVGMLLFRCS</sequence>
<evidence type="ECO:0000256" key="4">
    <source>
        <dbReference type="ARBA" id="ARBA00022490"/>
    </source>
</evidence>
<dbReference type="GO" id="GO:0005874">
    <property type="term" value="C:microtubule"/>
    <property type="evidence" value="ECO:0007669"/>
    <property type="project" value="UniProtKB-KW"/>
</dbReference>
<dbReference type="AlphaFoldDB" id="A0AAV2TN44"/>
<dbReference type="SUPFAM" id="SSF54648">
    <property type="entry name" value="DLC"/>
    <property type="match status" value="1"/>
</dbReference>
<keyword evidence="10" id="KW-0243">Dynein</keyword>
<dbReference type="GO" id="GO:0007017">
    <property type="term" value="P:microtubule-based process"/>
    <property type="evidence" value="ECO:0007669"/>
    <property type="project" value="InterPro"/>
</dbReference>
<evidence type="ECO:0000313" key="11">
    <source>
        <dbReference type="EMBL" id="CAL5137926.1"/>
    </source>
</evidence>
<comment type="caution">
    <text evidence="11">The sequence shown here is derived from an EMBL/GenBank/DDBJ whole genome shotgun (WGS) entry which is preliminary data.</text>
</comment>
<evidence type="ECO:0000256" key="10">
    <source>
        <dbReference type="RuleBase" id="RU365010"/>
    </source>
</evidence>
<dbReference type="FunFam" id="3.30.740.10:FF:000005">
    <property type="entry name" value="Dynein light chain"/>
    <property type="match status" value="1"/>
</dbReference>
<dbReference type="CDD" id="cd21452">
    <property type="entry name" value="DLC-like_DYNLL1_DYNLL2"/>
    <property type="match status" value="1"/>
</dbReference>
<evidence type="ECO:0000313" key="12">
    <source>
        <dbReference type="Proteomes" id="UP001497525"/>
    </source>
</evidence>
<dbReference type="PANTHER" id="PTHR11886">
    <property type="entry name" value="DYNEIN LIGHT CHAIN"/>
    <property type="match status" value="1"/>
</dbReference>
<dbReference type="GO" id="GO:0051028">
    <property type="term" value="P:mRNA transport"/>
    <property type="evidence" value="ECO:0007669"/>
    <property type="project" value="UniProtKB-KW"/>
</dbReference>
<dbReference type="PANTHER" id="PTHR11886:SF35">
    <property type="entry name" value="DYNEIN LIGHT CHAIN"/>
    <property type="match status" value="1"/>
</dbReference>
<keyword evidence="8 10" id="KW-0206">Cytoskeleton</keyword>
<accession>A0AAV2TN44</accession>
<comment type="similarity">
    <text evidence="10">Belongs to the dynein light chain family.</text>
</comment>
<comment type="subcellular location">
    <subcellularLocation>
        <location evidence="2 10">Cytoplasm</location>
        <location evidence="2 10">Cytoskeleton</location>
    </subcellularLocation>
    <subcellularLocation>
        <location evidence="1">Nucleus</location>
    </subcellularLocation>
</comment>
<dbReference type="GO" id="GO:0005868">
    <property type="term" value="C:cytoplasmic dynein complex"/>
    <property type="evidence" value="ECO:0007669"/>
    <property type="project" value="TreeGrafter"/>
</dbReference>
<dbReference type="SMART" id="SM01375">
    <property type="entry name" value="Dynein_light"/>
    <property type="match status" value="1"/>
</dbReference>
<organism evidence="11 12">
    <name type="scientific">Calicophoron daubneyi</name>
    <name type="common">Rumen fluke</name>
    <name type="synonym">Paramphistomum daubneyi</name>
    <dbReference type="NCBI Taxonomy" id="300641"/>
    <lineage>
        <taxon>Eukaryota</taxon>
        <taxon>Metazoa</taxon>
        <taxon>Spiralia</taxon>
        <taxon>Lophotrochozoa</taxon>
        <taxon>Platyhelminthes</taxon>
        <taxon>Trematoda</taxon>
        <taxon>Digenea</taxon>
        <taxon>Plagiorchiida</taxon>
        <taxon>Pronocephalata</taxon>
        <taxon>Paramphistomoidea</taxon>
        <taxon>Paramphistomidae</taxon>
        <taxon>Calicophoron</taxon>
    </lineage>
</organism>
<evidence type="ECO:0000256" key="2">
    <source>
        <dbReference type="ARBA" id="ARBA00004245"/>
    </source>
</evidence>
<evidence type="ECO:0000256" key="6">
    <source>
        <dbReference type="ARBA" id="ARBA00022816"/>
    </source>
</evidence>
<proteinExistence type="inferred from homology"/>
<keyword evidence="6" id="KW-0509">mRNA transport</keyword>
<evidence type="ECO:0000256" key="1">
    <source>
        <dbReference type="ARBA" id="ARBA00004123"/>
    </source>
</evidence>
<keyword evidence="9" id="KW-0539">Nucleus</keyword>
<dbReference type="InterPro" id="IPR037177">
    <property type="entry name" value="DLC_sf"/>
</dbReference>
<reference evidence="11" key="1">
    <citation type="submission" date="2024-06" db="EMBL/GenBank/DDBJ databases">
        <authorList>
            <person name="Liu X."/>
            <person name="Lenzi L."/>
            <person name="Haldenby T S."/>
            <person name="Uol C."/>
        </authorList>
    </citation>
    <scope>NUCLEOTIDE SEQUENCE</scope>
</reference>
<keyword evidence="7" id="KW-0653">Protein transport</keyword>
<dbReference type="GO" id="GO:0005634">
    <property type="term" value="C:nucleus"/>
    <property type="evidence" value="ECO:0007669"/>
    <property type="project" value="UniProtKB-SubCell"/>
</dbReference>
<keyword evidence="5 10" id="KW-0493">Microtubule</keyword>
<evidence type="ECO:0000256" key="9">
    <source>
        <dbReference type="ARBA" id="ARBA00023242"/>
    </source>
</evidence>
<evidence type="ECO:0000256" key="3">
    <source>
        <dbReference type="ARBA" id="ARBA00022448"/>
    </source>
</evidence>